<evidence type="ECO:0000313" key="2">
    <source>
        <dbReference type="EMBL" id="QJB05102.1"/>
    </source>
</evidence>
<dbReference type="Pfam" id="PF05772">
    <property type="entry name" value="NinB"/>
    <property type="match status" value="1"/>
</dbReference>
<sequence>MANPTFPLRNEMDRQRAIAWLQSVDLEQPRKLAISDEDRTAEQNAKLHAMLADIAKQVEHAGKKWNILIWKRLCTAAWLREIGENATMIPALDGNGFDVIYEKTSKLGVKKCASLIEWVQCFGAENQVRWTQKDNWGGRY</sequence>
<dbReference type="AlphaFoldDB" id="A0A6M3MJU7"/>
<gene>
    <name evidence="1" type="ORF">MM171A00157_0038</name>
    <name evidence="2" type="ORF">MM171B00143_0073</name>
</gene>
<dbReference type="InterPro" id="IPR036619">
    <property type="entry name" value="NinB_sf"/>
</dbReference>
<dbReference type="Gene3D" id="1.10.3790.10">
    <property type="entry name" value="NinB"/>
    <property type="match status" value="1"/>
</dbReference>
<evidence type="ECO:0000313" key="1">
    <source>
        <dbReference type="EMBL" id="QJB00869.1"/>
    </source>
</evidence>
<dbReference type="EMBL" id="MT143894">
    <property type="protein sequence ID" value="QJB05102.1"/>
    <property type="molecule type" value="Genomic_DNA"/>
</dbReference>
<accession>A0A6M3MJU7</accession>
<organism evidence="2">
    <name type="scientific">viral metagenome</name>
    <dbReference type="NCBI Taxonomy" id="1070528"/>
    <lineage>
        <taxon>unclassified sequences</taxon>
        <taxon>metagenomes</taxon>
        <taxon>organismal metagenomes</taxon>
    </lineage>
</organism>
<reference evidence="2" key="1">
    <citation type="submission" date="2020-03" db="EMBL/GenBank/DDBJ databases">
        <title>The deep terrestrial virosphere.</title>
        <authorList>
            <person name="Holmfeldt K."/>
            <person name="Nilsson E."/>
            <person name="Simone D."/>
            <person name="Lopez-Fernandez M."/>
            <person name="Wu X."/>
            <person name="de Brujin I."/>
            <person name="Lundin D."/>
            <person name="Andersson A."/>
            <person name="Bertilsson S."/>
            <person name="Dopson M."/>
        </authorList>
    </citation>
    <scope>NUCLEOTIDE SEQUENCE</scope>
    <source>
        <strain evidence="1">MM171A00157</strain>
        <strain evidence="2">MM171B00143</strain>
    </source>
</reference>
<protein>
    <submittedName>
        <fullName evidence="2">Putative lambda recombination protein</fullName>
    </submittedName>
</protein>
<proteinExistence type="predicted"/>
<dbReference type="EMBL" id="MT143702">
    <property type="protein sequence ID" value="QJB00869.1"/>
    <property type="molecule type" value="Genomic_DNA"/>
</dbReference>
<dbReference type="InterPro" id="IPR008711">
    <property type="entry name" value="Recombinase_NinB"/>
</dbReference>
<dbReference type="SUPFAM" id="SSF103370">
    <property type="entry name" value="NinB"/>
    <property type="match status" value="1"/>
</dbReference>
<name>A0A6M3MJU7_9ZZZZ</name>